<proteinExistence type="predicted"/>
<reference evidence="2 3" key="1">
    <citation type="submission" date="2021-06" db="EMBL/GenBank/DDBJ databases">
        <authorList>
            <person name="Palmer J.M."/>
        </authorList>
    </citation>
    <scope>NUCLEOTIDE SEQUENCE [LARGE SCALE GENOMIC DNA]</scope>
    <source>
        <strain evidence="2 3">GA_2019</strain>
        <tissue evidence="2">Muscle</tissue>
    </source>
</reference>
<sequence length="98" mass="10825">MLISFVSPPVPCSIYTHLFCLVFAETFFILMLMSCSKTKSCLLILPCLSCLPVCFVPASCLFCRVLVYLACISAKFEEAQYNIVMIGGAPEVPARRTC</sequence>
<evidence type="ECO:0000256" key="1">
    <source>
        <dbReference type="SAM" id="Phobius"/>
    </source>
</evidence>
<feature type="transmembrane region" description="Helical" evidence="1">
    <location>
        <begin position="14"/>
        <end position="35"/>
    </location>
</feature>
<keyword evidence="1" id="KW-0472">Membrane</keyword>
<evidence type="ECO:0000313" key="3">
    <source>
        <dbReference type="Proteomes" id="UP001476798"/>
    </source>
</evidence>
<protein>
    <submittedName>
        <fullName evidence="2">Uncharacterized protein</fullName>
    </submittedName>
</protein>
<name>A0ABV0PGJ8_9TELE</name>
<gene>
    <name evidence="2" type="ORF">GOODEAATRI_024064</name>
</gene>
<accession>A0ABV0PGJ8</accession>
<comment type="caution">
    <text evidence="2">The sequence shown here is derived from an EMBL/GenBank/DDBJ whole genome shotgun (WGS) entry which is preliminary data.</text>
</comment>
<keyword evidence="1" id="KW-0812">Transmembrane</keyword>
<keyword evidence="1" id="KW-1133">Transmembrane helix</keyword>
<evidence type="ECO:0000313" key="2">
    <source>
        <dbReference type="EMBL" id="MEQ2182606.1"/>
    </source>
</evidence>
<dbReference type="EMBL" id="JAHRIO010072606">
    <property type="protein sequence ID" value="MEQ2182606.1"/>
    <property type="molecule type" value="Genomic_DNA"/>
</dbReference>
<dbReference type="Proteomes" id="UP001476798">
    <property type="component" value="Unassembled WGS sequence"/>
</dbReference>
<keyword evidence="3" id="KW-1185">Reference proteome</keyword>
<organism evidence="2 3">
    <name type="scientific">Goodea atripinnis</name>
    <dbReference type="NCBI Taxonomy" id="208336"/>
    <lineage>
        <taxon>Eukaryota</taxon>
        <taxon>Metazoa</taxon>
        <taxon>Chordata</taxon>
        <taxon>Craniata</taxon>
        <taxon>Vertebrata</taxon>
        <taxon>Euteleostomi</taxon>
        <taxon>Actinopterygii</taxon>
        <taxon>Neopterygii</taxon>
        <taxon>Teleostei</taxon>
        <taxon>Neoteleostei</taxon>
        <taxon>Acanthomorphata</taxon>
        <taxon>Ovalentaria</taxon>
        <taxon>Atherinomorphae</taxon>
        <taxon>Cyprinodontiformes</taxon>
        <taxon>Goodeidae</taxon>
        <taxon>Goodea</taxon>
    </lineage>
</organism>